<feature type="transmembrane region" description="Helical" evidence="6">
    <location>
        <begin position="185"/>
        <end position="205"/>
    </location>
</feature>
<dbReference type="Proteomes" id="UP000070412">
    <property type="component" value="Unassembled WGS sequence"/>
</dbReference>
<evidence type="ECO:0000256" key="5">
    <source>
        <dbReference type="ARBA" id="ARBA00023136"/>
    </source>
</evidence>
<reference evidence="9" key="1">
    <citation type="journal article" date="2020" name="PLoS Negl. Trop. Dis.">
        <title>High-quality nuclear genome for Sarcoptes scabiei-A critical resource for a neglected parasite.</title>
        <authorList>
            <person name="Korhonen P.K."/>
            <person name="Gasser R.B."/>
            <person name="Ma G."/>
            <person name="Wang T."/>
            <person name="Stroehlein A.J."/>
            <person name="Young N.D."/>
            <person name="Ang C.S."/>
            <person name="Fernando D.D."/>
            <person name="Lu H.C."/>
            <person name="Taylor S."/>
            <person name="Reynolds S.L."/>
            <person name="Mofiz E."/>
            <person name="Najaraj S.H."/>
            <person name="Gowda H."/>
            <person name="Madugundu A."/>
            <person name="Renuse S."/>
            <person name="Holt D."/>
            <person name="Pandey A."/>
            <person name="Papenfuss A.T."/>
            <person name="Fischer K."/>
        </authorList>
    </citation>
    <scope>NUCLEOTIDE SEQUENCE [LARGE SCALE GENOMIC DNA]</scope>
</reference>
<dbReference type="EMBL" id="WVUK01000059">
    <property type="protein sequence ID" value="KAF7491468.1"/>
    <property type="molecule type" value="Genomic_DNA"/>
</dbReference>
<name>A0A834RD47_SARSC</name>
<dbReference type="PANTHER" id="PTHR12703:SF4">
    <property type="entry name" value="TRANSMEMBRANE PROTEIN 33"/>
    <property type="match status" value="1"/>
</dbReference>
<feature type="transmembrane region" description="Helical" evidence="6">
    <location>
        <begin position="96"/>
        <end position="116"/>
    </location>
</feature>
<reference evidence="8" key="3">
    <citation type="submission" date="2022-06" db="UniProtKB">
        <authorList>
            <consortium name="EnsemblMetazoa"/>
        </authorList>
    </citation>
    <scope>IDENTIFICATION</scope>
</reference>
<evidence type="ECO:0000313" key="9">
    <source>
        <dbReference type="Proteomes" id="UP000070412"/>
    </source>
</evidence>
<evidence type="ECO:0000256" key="1">
    <source>
        <dbReference type="ARBA" id="ARBA00004141"/>
    </source>
</evidence>
<proteinExistence type="inferred from homology"/>
<reference evidence="7" key="2">
    <citation type="submission" date="2020-01" db="EMBL/GenBank/DDBJ databases">
        <authorList>
            <person name="Korhonen P.K.K."/>
            <person name="Guangxu M.G."/>
            <person name="Wang T.W."/>
            <person name="Stroehlein A.J.S."/>
            <person name="Young N.D."/>
            <person name="Ang C.-S.A."/>
            <person name="Fernando D.W.F."/>
            <person name="Lu H.L."/>
            <person name="Taylor S.T."/>
            <person name="Ehtesham M.E.M."/>
            <person name="Najaraj S.H.N."/>
            <person name="Harsha G.H.G."/>
            <person name="Madugundu A.M."/>
            <person name="Renuse S.R."/>
            <person name="Holt D.H."/>
            <person name="Pandey A.P."/>
            <person name="Papenfuss A.P."/>
            <person name="Gasser R.B.G."/>
            <person name="Fischer K.F."/>
        </authorList>
    </citation>
    <scope>NUCLEOTIDE SEQUENCE</scope>
    <source>
        <strain evidence="7">SSS_KF_BRIS2020</strain>
    </source>
</reference>
<evidence type="ECO:0000256" key="6">
    <source>
        <dbReference type="SAM" id="Phobius"/>
    </source>
</evidence>
<keyword evidence="4 6" id="KW-1133">Transmembrane helix</keyword>
<keyword evidence="3 6" id="KW-0812">Transmembrane</keyword>
<dbReference type="PANTHER" id="PTHR12703">
    <property type="entry name" value="TRANSMEMBRANE PROTEIN 33"/>
    <property type="match status" value="1"/>
</dbReference>
<dbReference type="GO" id="GO:0071786">
    <property type="term" value="P:endoplasmic reticulum tubular network organization"/>
    <property type="evidence" value="ECO:0007669"/>
    <property type="project" value="TreeGrafter"/>
</dbReference>
<dbReference type="GO" id="GO:0061024">
    <property type="term" value="P:membrane organization"/>
    <property type="evidence" value="ECO:0007669"/>
    <property type="project" value="TreeGrafter"/>
</dbReference>
<keyword evidence="5 6" id="KW-0472">Membrane</keyword>
<comment type="similarity">
    <text evidence="2">Belongs to the PER33/POM33 family.</text>
</comment>
<accession>A0A834RD47</accession>
<dbReference type="AlphaFoldDB" id="A0A834RD47"/>
<dbReference type="EnsemblMetazoa" id="SSS_3813s_mrna">
    <property type="protein sequence ID" value="KAF7491468.1"/>
    <property type="gene ID" value="SSS_3813"/>
</dbReference>
<evidence type="ECO:0000313" key="8">
    <source>
        <dbReference type="EnsemblMetazoa" id="KAF7491468.1"/>
    </source>
</evidence>
<gene>
    <name evidence="7" type="ORF">SSS_3813</name>
</gene>
<dbReference type="GO" id="GO:0005783">
    <property type="term" value="C:endoplasmic reticulum"/>
    <property type="evidence" value="ECO:0007669"/>
    <property type="project" value="TreeGrafter"/>
</dbReference>
<evidence type="ECO:0000256" key="2">
    <source>
        <dbReference type="ARBA" id="ARBA00007322"/>
    </source>
</evidence>
<dbReference type="InterPro" id="IPR051645">
    <property type="entry name" value="PER33/POM33_regulator"/>
</dbReference>
<feature type="transmembrane region" description="Helical" evidence="6">
    <location>
        <begin position="37"/>
        <end position="57"/>
    </location>
</feature>
<organism evidence="7">
    <name type="scientific">Sarcoptes scabiei</name>
    <name type="common">Itch mite</name>
    <name type="synonym">Acarus scabiei</name>
    <dbReference type="NCBI Taxonomy" id="52283"/>
    <lineage>
        <taxon>Eukaryota</taxon>
        <taxon>Metazoa</taxon>
        <taxon>Ecdysozoa</taxon>
        <taxon>Arthropoda</taxon>
        <taxon>Chelicerata</taxon>
        <taxon>Arachnida</taxon>
        <taxon>Acari</taxon>
        <taxon>Acariformes</taxon>
        <taxon>Sarcoptiformes</taxon>
        <taxon>Astigmata</taxon>
        <taxon>Psoroptidia</taxon>
        <taxon>Sarcoptoidea</taxon>
        <taxon>Sarcoptidae</taxon>
        <taxon>Sarcoptinae</taxon>
        <taxon>Sarcoptes</taxon>
    </lineage>
</organism>
<evidence type="ECO:0000313" key="7">
    <source>
        <dbReference type="EMBL" id="KAF7491468.1"/>
    </source>
</evidence>
<feature type="transmembrane region" description="Helical" evidence="6">
    <location>
        <begin position="123"/>
        <end position="144"/>
    </location>
</feature>
<sequence>MADSTSNNENNHQSSTSTSDTMTILKNVIRHMTTKPITTLLLIIRAATLLFTFLYLVPITSFSSSNLYQKALLSNAAISALRLHERLPPFRFSRDYLAMLLMEDSAHYLFFSIIFLMNQPISLVLLPISLFAFLHSCSAFLNIINNVECLNANTFMKRTLESVLQNQRQILLTIALTEITLMPTILFAILAGLASILTPFLYYRFVSLRYASRRNPYSQQAFHWLRISIENFASSQNCPVFLRGYIYKLIDLVCRFSPAVQH</sequence>
<evidence type="ECO:0000256" key="3">
    <source>
        <dbReference type="ARBA" id="ARBA00022692"/>
    </source>
</evidence>
<dbReference type="Pfam" id="PF03661">
    <property type="entry name" value="TMEM33_Pom33"/>
    <property type="match status" value="1"/>
</dbReference>
<dbReference type="GO" id="GO:0016020">
    <property type="term" value="C:membrane"/>
    <property type="evidence" value="ECO:0007669"/>
    <property type="project" value="UniProtKB-SubCell"/>
</dbReference>
<keyword evidence="9" id="KW-1185">Reference proteome</keyword>
<dbReference type="OrthoDB" id="5581259at2759"/>
<protein>
    <submittedName>
        <fullName evidence="7">Transmembrane protein 33</fullName>
    </submittedName>
</protein>
<dbReference type="InterPro" id="IPR005344">
    <property type="entry name" value="TMEM33/Pom33"/>
</dbReference>
<evidence type="ECO:0000256" key="4">
    <source>
        <dbReference type="ARBA" id="ARBA00022989"/>
    </source>
</evidence>
<dbReference type="OMA" id="FFSIRPT"/>
<comment type="subcellular location">
    <subcellularLocation>
        <location evidence="1">Membrane</location>
        <topology evidence="1">Multi-pass membrane protein</topology>
    </subcellularLocation>
</comment>